<evidence type="ECO:0000256" key="1">
    <source>
        <dbReference type="SAM" id="SignalP"/>
    </source>
</evidence>
<dbReference type="STRING" id="123899.SAMEA3906487_02364"/>
<proteinExistence type="predicted"/>
<dbReference type="eggNOG" id="COG4625">
    <property type="taxonomic scope" value="Bacteria"/>
</dbReference>
<keyword evidence="1" id="KW-0732">Signal</keyword>
<dbReference type="KEGG" id="btrm:SAMEA390648702364"/>
<dbReference type="InterPro" id="IPR006315">
    <property type="entry name" value="OM_autotransptr_brl_dom"/>
</dbReference>
<dbReference type="SUPFAM" id="SSF103515">
    <property type="entry name" value="Autotransporter"/>
    <property type="match status" value="1"/>
</dbReference>
<dbReference type="SUPFAM" id="SSF51126">
    <property type="entry name" value="Pectin lyase-like"/>
    <property type="match status" value="1"/>
</dbReference>
<dbReference type="EMBL" id="LT546645">
    <property type="protein sequence ID" value="SAI70689.1"/>
    <property type="molecule type" value="Genomic_DNA"/>
</dbReference>
<gene>
    <name evidence="3" type="primary">sphB2</name>
    <name evidence="3" type="ORF">SAMEA3906487_02364</name>
</gene>
<feature type="chain" id="PRO_5009816539" evidence="1">
    <location>
        <begin position="27"/>
        <end position="1106"/>
    </location>
</feature>
<keyword evidence="4" id="KW-1185">Reference proteome</keyword>
<evidence type="ECO:0000313" key="3">
    <source>
        <dbReference type="EMBL" id="SAI70689.1"/>
    </source>
</evidence>
<dbReference type="Gene3D" id="2.40.128.130">
    <property type="entry name" value="Autotransporter beta-domain"/>
    <property type="match status" value="1"/>
</dbReference>
<dbReference type="SMART" id="SM00869">
    <property type="entry name" value="Autotransporter"/>
    <property type="match status" value="1"/>
</dbReference>
<accession>A0A157NGN8</accession>
<evidence type="ECO:0000259" key="2">
    <source>
        <dbReference type="PROSITE" id="PS51208"/>
    </source>
</evidence>
<name>A0A157NGN8_9BORD</name>
<dbReference type="NCBIfam" id="TIGR01414">
    <property type="entry name" value="autotrans_barl"/>
    <property type="match status" value="1"/>
</dbReference>
<dbReference type="PROSITE" id="PS51208">
    <property type="entry name" value="AUTOTRANSPORTER"/>
    <property type="match status" value="1"/>
</dbReference>
<dbReference type="GeneID" id="56590372"/>
<dbReference type="Pfam" id="PF03797">
    <property type="entry name" value="Autotransporter"/>
    <property type="match status" value="1"/>
</dbReference>
<organism evidence="3 4">
    <name type="scientific">Bordetella trematum</name>
    <dbReference type="NCBI Taxonomy" id="123899"/>
    <lineage>
        <taxon>Bacteria</taxon>
        <taxon>Pseudomonadati</taxon>
        <taxon>Pseudomonadota</taxon>
        <taxon>Betaproteobacteria</taxon>
        <taxon>Burkholderiales</taxon>
        <taxon>Alcaligenaceae</taxon>
        <taxon>Bordetella</taxon>
    </lineage>
</organism>
<protein>
    <submittedName>
        <fullName evidence="3">Autotransporter</fullName>
    </submittedName>
</protein>
<dbReference type="InterPro" id="IPR005546">
    <property type="entry name" value="Autotransporte_beta"/>
</dbReference>
<dbReference type="InterPro" id="IPR011050">
    <property type="entry name" value="Pectin_lyase_fold/virulence"/>
</dbReference>
<evidence type="ECO:0000313" key="4">
    <source>
        <dbReference type="Proteomes" id="UP000076825"/>
    </source>
</evidence>
<feature type="domain" description="Autotransporter" evidence="2">
    <location>
        <begin position="819"/>
        <end position="1106"/>
    </location>
</feature>
<feature type="signal peptide" evidence="1">
    <location>
        <begin position="1"/>
        <end position="26"/>
    </location>
</feature>
<dbReference type="InterPro" id="IPR036709">
    <property type="entry name" value="Autotransporte_beta_dom_sf"/>
</dbReference>
<reference evidence="3 4" key="1">
    <citation type="submission" date="2016-04" db="EMBL/GenBank/DDBJ databases">
        <authorList>
            <consortium name="Pathogen Informatics"/>
        </authorList>
    </citation>
    <scope>NUCLEOTIDE SEQUENCE [LARGE SCALE GENOMIC DNA]</scope>
    <source>
        <strain evidence="3 4">H044680328</strain>
    </source>
</reference>
<dbReference type="AlphaFoldDB" id="A0A157NGN8"/>
<dbReference type="PATRIC" id="fig|123899.6.peg.2351"/>
<dbReference type="RefSeq" id="WP_157988186.1">
    <property type="nucleotide sequence ID" value="NZ_CP016340.1"/>
</dbReference>
<dbReference type="GO" id="GO:0019867">
    <property type="term" value="C:outer membrane"/>
    <property type="evidence" value="ECO:0007669"/>
    <property type="project" value="InterPro"/>
</dbReference>
<dbReference type="Proteomes" id="UP000076825">
    <property type="component" value="Chromosome 1"/>
</dbReference>
<sequence length="1106" mass="118097">MKIKRKHRFLAPAAAALAMLPLAAQALDVREARNKEGRTAFEVRFFGPGDGPYFVLDGETPETSTFTLDAAQQQKIMAGLELWADILALPPDHVPAIINVGTFEDLNAGAYSPPYKVAGQEVESTLLQAAMNGGARDGAFAHAFISVGRLDFDMLDYVPSQLARDPGKVDFSAVIFHELGHALGIANNVEDKTEGVPTPHFGATLNQWSAHLRDDNGNPARPGQAVLCQGCQNADSGDAFDVRQDKGYFTGAHVQEVLAGAMPGLPVRMLSDGELDDDYMSHIELRNSLMSHQAYRNYVNFMEAELAALQDMGLQIDRRNFYGYSVYGDDQVLDNRNPYAGRNADGTAYIAGTYNTATLGLGLHVYGERNRINQQADLLTVGGGAAGVRVDGSGNALTIASGTRVHANGWNGRGVMFSYGKDHTLNVRGDVQALGQDGIALAFDFGNNSMGSADEYRGSYIRQSEDEGALPLLPELEGALLRRVDISGSVAGRQAALYMADNALVGEINLLRGARVYGDIVSHYDQRDEHGRLRLTTLSLGRLADAQGQAIAGADGQFALRHDGDIRGLNNLDLKLAGGYSSLNGEHEVHGVEVASGATLAGNSRYTLNAEGVFRNDGTLSPGNSFGTIAIDGDYVQGAQGSLHMQADASGGHDRLTISGLASWDGSLQLALQPDWYADGWTLHSGTLIQAGQQQGDFREVGATLVSPTLAVSTQPGPGQAHSWSVTRKADAYAQYAGSANARALGQALGRASAAQQQAVQTLYQSLDFSRVDGSDVALALDQLGPGAYGALMAGVIQRDHRVGALLAAQGLYAGTPGLRAPGWRTFVQPFGYHGTQDGQRGLASHRSRETGVLAGLEHSAAGSAWTYGLNLAVSDLDVTSRSPHSGKGSSTALQLGLHTRYQALEDPRWFFSAHARVGRDEGKMKRSVAFADYQGEQDSHWRGSSVNAGLMGAYLLPVAPSVSLGPVAGLDYVYAHRPGVKESGAPASNLALSSLSADSLQSRLGVMAQGRWALRAEQQLQAYLSVTWDHEWLDRYATQGVRLRASPQIAFDQRQAIGERDAMSLKAGMSFHPQDNVAVRASVSTRLFSAGQRDVGADLSVNWRF</sequence>